<organism evidence="2 3">
    <name type="scientific">Exophiala xenobiotica</name>
    <dbReference type="NCBI Taxonomy" id="348802"/>
    <lineage>
        <taxon>Eukaryota</taxon>
        <taxon>Fungi</taxon>
        <taxon>Dikarya</taxon>
        <taxon>Ascomycota</taxon>
        <taxon>Pezizomycotina</taxon>
        <taxon>Eurotiomycetes</taxon>
        <taxon>Chaetothyriomycetidae</taxon>
        <taxon>Chaetothyriales</taxon>
        <taxon>Herpotrichiellaceae</taxon>
        <taxon>Exophiala</taxon>
    </lineage>
</organism>
<dbReference type="PANTHER" id="PTHR11799">
    <property type="entry name" value="PARAOXONASE"/>
    <property type="match status" value="1"/>
</dbReference>
<protein>
    <recommendedName>
        <fullName evidence="4">SMP-30/Gluconolactonase/LRE-like region domain-containing protein</fullName>
    </recommendedName>
</protein>
<dbReference type="RefSeq" id="XP_013316475.1">
    <property type="nucleotide sequence ID" value="XM_013461021.1"/>
</dbReference>
<dbReference type="Gene3D" id="2.120.10.30">
    <property type="entry name" value="TolB, C-terminal domain"/>
    <property type="match status" value="1"/>
</dbReference>
<dbReference type="AlphaFoldDB" id="A0A0D2BTU0"/>
<keyword evidence="3" id="KW-1185">Reference proteome</keyword>
<feature type="chain" id="PRO_5002250121" description="SMP-30/Gluconolactonase/LRE-like region domain-containing protein" evidence="1">
    <location>
        <begin position="24"/>
        <end position="405"/>
    </location>
</feature>
<dbReference type="InterPro" id="IPR051288">
    <property type="entry name" value="Serum_paraoxonase/arylesterase"/>
</dbReference>
<dbReference type="GeneID" id="25326507"/>
<name>A0A0D2BTU0_9EURO</name>
<dbReference type="InterPro" id="IPR011042">
    <property type="entry name" value="6-blade_b-propeller_TolB-like"/>
</dbReference>
<accession>A0A0D2BTU0</accession>
<keyword evidence="1" id="KW-0732">Signal</keyword>
<dbReference type="HOGENOM" id="CLU_033924_2_0_1"/>
<dbReference type="Proteomes" id="UP000054342">
    <property type="component" value="Unassembled WGS sequence"/>
</dbReference>
<proteinExistence type="predicted"/>
<dbReference type="SUPFAM" id="SSF63829">
    <property type="entry name" value="Calcium-dependent phosphotriesterase"/>
    <property type="match status" value="1"/>
</dbReference>
<gene>
    <name evidence="2" type="ORF">PV05_04599</name>
</gene>
<evidence type="ECO:0008006" key="4">
    <source>
        <dbReference type="Google" id="ProtNLM"/>
    </source>
</evidence>
<evidence type="ECO:0000256" key="1">
    <source>
        <dbReference type="SAM" id="SignalP"/>
    </source>
</evidence>
<evidence type="ECO:0000313" key="2">
    <source>
        <dbReference type="EMBL" id="KIW55891.1"/>
    </source>
</evidence>
<reference evidence="2 3" key="1">
    <citation type="submission" date="2015-01" db="EMBL/GenBank/DDBJ databases">
        <title>The Genome Sequence of Exophiala xenobiotica CBS118157.</title>
        <authorList>
            <consortium name="The Broad Institute Genomics Platform"/>
            <person name="Cuomo C."/>
            <person name="de Hoog S."/>
            <person name="Gorbushina A."/>
            <person name="Stielow B."/>
            <person name="Teixiera M."/>
            <person name="Abouelleil A."/>
            <person name="Chapman S.B."/>
            <person name="Priest M."/>
            <person name="Young S.K."/>
            <person name="Wortman J."/>
            <person name="Nusbaum C."/>
            <person name="Birren B."/>
        </authorList>
    </citation>
    <scope>NUCLEOTIDE SEQUENCE [LARGE SCALE GENOMIC DNA]</scope>
    <source>
        <strain evidence="2 3">CBS 118157</strain>
    </source>
</reference>
<evidence type="ECO:0000313" key="3">
    <source>
        <dbReference type="Proteomes" id="UP000054342"/>
    </source>
</evidence>
<sequence>MSGSWSKFLPLPVLVAALGALYSNPSLIVPVLDKYAGRVADFQPAAAHLGHGPLNNDKCWINTVGQACEDVRIHEPSGEVFLACGYPETRNLFYPPLNRHDTVNAQSYREYFLKYDIKSNTTLPLKIEGLEASHDLVLHGIDLFVPSGESSTIYVFAVNHARRGEEILLFSHELGSNVLTFVREFKHWKIKTPNAVAATSLNSFFITNDHYFYGGAFGGLLRTFEDKFGPWKWASDIVHCTASDSSVDCKTVSPTNSHPSANGALLVDDGKTLMVNDVIKATTTIYAVDPVTKQLTPKQQVQLGAGADNLSLIPGSEDIAVCVFPDLPRLMGRLHNPLNSSFHAEAAVLRLVKKNNYEPEVLYWDDGSLMTLLTGAAVDPESRRLIAGGVFEKHFIVCDISNVAL</sequence>
<feature type="signal peptide" evidence="1">
    <location>
        <begin position="1"/>
        <end position="23"/>
    </location>
</feature>
<dbReference type="OrthoDB" id="5307922at2759"/>
<dbReference type="EMBL" id="KN847319">
    <property type="protein sequence ID" value="KIW55891.1"/>
    <property type="molecule type" value="Genomic_DNA"/>
</dbReference>
<dbReference type="PANTHER" id="PTHR11799:SF12">
    <property type="entry name" value="PARAOXONASE-RELATED"/>
    <property type="match status" value="1"/>
</dbReference>